<dbReference type="SMART" id="SM00388">
    <property type="entry name" value="HisKA"/>
    <property type="match status" value="1"/>
</dbReference>
<evidence type="ECO:0000313" key="7">
    <source>
        <dbReference type="EMBL" id="KHS46091.1"/>
    </source>
</evidence>
<dbReference type="Pfam" id="PF00512">
    <property type="entry name" value="HisKA"/>
    <property type="match status" value="1"/>
</dbReference>
<dbReference type="InterPro" id="IPR005467">
    <property type="entry name" value="His_kinase_dom"/>
</dbReference>
<evidence type="ECO:0000313" key="8">
    <source>
        <dbReference type="Proteomes" id="UP000031338"/>
    </source>
</evidence>
<comment type="caution">
    <text evidence="7">The sequence shown here is derived from an EMBL/GenBank/DDBJ whole genome shotgun (WGS) entry which is preliminary data.</text>
</comment>
<dbReference type="SUPFAM" id="SSF47384">
    <property type="entry name" value="Homodimeric domain of signal transducing histidine kinase"/>
    <property type="match status" value="1"/>
</dbReference>
<dbReference type="PROSITE" id="PS50109">
    <property type="entry name" value="HIS_KIN"/>
    <property type="match status" value="1"/>
</dbReference>
<dbReference type="AlphaFoldDB" id="A0A0B8ZIN3"/>
<dbReference type="RefSeq" id="WP_236727133.1">
    <property type="nucleotide sequence ID" value="NZ_JRVC01000010.1"/>
</dbReference>
<dbReference type="EC" id="2.7.13.3" evidence="2"/>
<dbReference type="STRING" id="48936.NJ75_02352"/>
<keyword evidence="3" id="KW-0597">Phosphoprotein</keyword>
<accession>A0A0B8ZIN3</accession>
<dbReference type="FunFam" id="3.30.565.10:FF:000006">
    <property type="entry name" value="Sensor histidine kinase WalK"/>
    <property type="match status" value="1"/>
</dbReference>
<organism evidence="7 8">
    <name type="scientific">Novosphingobium subterraneum</name>
    <dbReference type="NCBI Taxonomy" id="48936"/>
    <lineage>
        <taxon>Bacteria</taxon>
        <taxon>Pseudomonadati</taxon>
        <taxon>Pseudomonadota</taxon>
        <taxon>Alphaproteobacteria</taxon>
        <taxon>Sphingomonadales</taxon>
        <taxon>Sphingomonadaceae</taxon>
        <taxon>Novosphingobium</taxon>
    </lineage>
</organism>
<dbReference type="InterPro" id="IPR036890">
    <property type="entry name" value="HATPase_C_sf"/>
</dbReference>
<dbReference type="SMART" id="SM00387">
    <property type="entry name" value="HATPase_c"/>
    <property type="match status" value="1"/>
</dbReference>
<proteinExistence type="predicted"/>
<dbReference type="PANTHER" id="PTHR43547">
    <property type="entry name" value="TWO-COMPONENT HISTIDINE KINASE"/>
    <property type="match status" value="1"/>
</dbReference>
<gene>
    <name evidence="7" type="ORF">NJ75_02352</name>
</gene>
<evidence type="ECO:0000256" key="3">
    <source>
        <dbReference type="ARBA" id="ARBA00022553"/>
    </source>
</evidence>
<dbReference type="CDD" id="cd00082">
    <property type="entry name" value="HisKA"/>
    <property type="match status" value="1"/>
</dbReference>
<sequence>MPPGHGDALRLLALVDRAVWIYDFDHVRMIWANPAGLRFWRAESLEALCARDLNPTALGTAERLENLRHALARGEVRSERWTFYPQGQPFQRDCRLHGVALEDGRMALLVDAADAQMQVADSSFETRAIEAVRQSALMISLLSEGGQWLMHNPAAEALINRLHGTNLPGLDNFATLFAHPDEAIALRARALESGSAEATLRMAGPSFRMHEVTLRRLTDPVTGRLSLMVSQADVTRAYRAERRLHKALARERTIAETQRQFLSVTSHDFRTPLSVIDGSARRIARLAEPGSVIAERAETIRDTARRMTEAVDRTLGWASIEDGRVDFQPERANIRPMVERALLAQRSVHPHRPFVAELDDVPDLMLDQVLVLRVLDNLIGNAIKYSPEEQPVRVRCFARNGEVMVSVTDEGIGIPSDELSKLFNRFFRSSNARRFKGSGVGLHAARFYMELHGGRISVKTTEGKGSTFTLAFPVPAKG</sequence>
<dbReference type="InterPro" id="IPR003661">
    <property type="entry name" value="HisK_dim/P_dom"/>
</dbReference>
<dbReference type="InterPro" id="IPR036097">
    <property type="entry name" value="HisK_dim/P_sf"/>
</dbReference>
<dbReference type="Gene3D" id="3.30.565.10">
    <property type="entry name" value="Histidine kinase-like ATPase, C-terminal domain"/>
    <property type="match status" value="1"/>
</dbReference>
<keyword evidence="8" id="KW-1185">Reference proteome</keyword>
<evidence type="ECO:0000256" key="2">
    <source>
        <dbReference type="ARBA" id="ARBA00012438"/>
    </source>
</evidence>
<evidence type="ECO:0000256" key="5">
    <source>
        <dbReference type="ARBA" id="ARBA00022777"/>
    </source>
</evidence>
<dbReference type="CDD" id="cd00075">
    <property type="entry name" value="HATPase"/>
    <property type="match status" value="1"/>
</dbReference>
<dbReference type="InterPro" id="IPR003594">
    <property type="entry name" value="HATPase_dom"/>
</dbReference>
<evidence type="ECO:0000256" key="1">
    <source>
        <dbReference type="ARBA" id="ARBA00000085"/>
    </source>
</evidence>
<dbReference type="SUPFAM" id="SSF55874">
    <property type="entry name" value="ATPase domain of HSP90 chaperone/DNA topoisomerase II/histidine kinase"/>
    <property type="match status" value="1"/>
</dbReference>
<comment type="catalytic activity">
    <reaction evidence="1">
        <text>ATP + protein L-histidine = ADP + protein N-phospho-L-histidine.</text>
        <dbReference type="EC" id="2.7.13.3"/>
    </reaction>
</comment>
<feature type="domain" description="Histidine kinase" evidence="6">
    <location>
        <begin position="264"/>
        <end position="476"/>
    </location>
</feature>
<dbReference type="PANTHER" id="PTHR43547:SF2">
    <property type="entry name" value="HYBRID SIGNAL TRANSDUCTION HISTIDINE KINASE C"/>
    <property type="match status" value="1"/>
</dbReference>
<keyword evidence="5 7" id="KW-0418">Kinase</keyword>
<evidence type="ECO:0000256" key="4">
    <source>
        <dbReference type="ARBA" id="ARBA00022679"/>
    </source>
</evidence>
<reference evidence="7 8" key="1">
    <citation type="submission" date="2014-10" db="EMBL/GenBank/DDBJ databases">
        <title>Draft genome sequence of Novosphingobium subterraneum DSM 12447.</title>
        <authorList>
            <person name="Gan H.M."/>
            <person name="Gan H.Y."/>
            <person name="Savka M.A."/>
        </authorList>
    </citation>
    <scope>NUCLEOTIDE SEQUENCE [LARGE SCALE GENOMIC DNA]</scope>
    <source>
        <strain evidence="7 8">DSM 12447</strain>
    </source>
</reference>
<keyword evidence="4" id="KW-0808">Transferase</keyword>
<dbReference type="PRINTS" id="PR00344">
    <property type="entry name" value="BCTRLSENSOR"/>
</dbReference>
<evidence type="ECO:0000259" key="6">
    <source>
        <dbReference type="PROSITE" id="PS50109"/>
    </source>
</evidence>
<dbReference type="Pfam" id="PF02518">
    <property type="entry name" value="HATPase_c"/>
    <property type="match status" value="1"/>
</dbReference>
<dbReference type="EMBL" id="JRVC01000010">
    <property type="protein sequence ID" value="KHS46091.1"/>
    <property type="molecule type" value="Genomic_DNA"/>
</dbReference>
<dbReference type="Gene3D" id="1.10.287.130">
    <property type="match status" value="1"/>
</dbReference>
<dbReference type="InterPro" id="IPR004358">
    <property type="entry name" value="Sig_transdc_His_kin-like_C"/>
</dbReference>
<dbReference type="GO" id="GO:0000155">
    <property type="term" value="F:phosphorelay sensor kinase activity"/>
    <property type="evidence" value="ECO:0007669"/>
    <property type="project" value="InterPro"/>
</dbReference>
<dbReference type="Proteomes" id="UP000031338">
    <property type="component" value="Unassembled WGS sequence"/>
</dbReference>
<dbReference type="PATRIC" id="fig|48936.3.peg.2364"/>
<protein>
    <recommendedName>
        <fullName evidence="2">histidine kinase</fullName>
        <ecNumber evidence="2">2.7.13.3</ecNumber>
    </recommendedName>
</protein>
<name>A0A0B8ZIN3_9SPHN</name>